<keyword evidence="9" id="KW-1185">Reference proteome</keyword>
<evidence type="ECO:0000313" key="9">
    <source>
        <dbReference type="Proteomes" id="UP000261540"/>
    </source>
</evidence>
<comment type="function">
    <text evidence="1">May play a role in the trafficking of a subset of G-protein coupled receptors.</text>
</comment>
<reference evidence="8" key="2">
    <citation type="submission" date="2025-09" db="UniProtKB">
        <authorList>
            <consortium name="Ensembl"/>
        </authorList>
    </citation>
    <scope>IDENTIFICATION</scope>
</reference>
<dbReference type="STRING" id="1676925.ENSPKIP00000039239"/>
<evidence type="ECO:0000256" key="1">
    <source>
        <dbReference type="ARBA" id="ARBA00003891"/>
    </source>
</evidence>
<name>A0A3B3T8W8_9TELE</name>
<comment type="subcellular location">
    <subcellularLocation>
        <location evidence="2">Membrane</location>
    </subcellularLocation>
</comment>
<evidence type="ECO:0000256" key="2">
    <source>
        <dbReference type="ARBA" id="ARBA00004370"/>
    </source>
</evidence>
<evidence type="ECO:0000256" key="6">
    <source>
        <dbReference type="ARBA" id="ARBA00022989"/>
    </source>
</evidence>
<dbReference type="GO" id="GO:0012505">
    <property type="term" value="C:endomembrane system"/>
    <property type="evidence" value="ECO:0007669"/>
    <property type="project" value="TreeGrafter"/>
</dbReference>
<evidence type="ECO:0000256" key="7">
    <source>
        <dbReference type="ARBA" id="ARBA00023136"/>
    </source>
</evidence>
<sequence length="461" mass="51501">MGRGYIVEALVEQYLVNLQTVHASCISGILIGQCSSQRDYVVLAAQTPQKDCGAVRGCSLGDLDADWVTEHGRQVSRMLPGGLSVLGVFLITSPDLSKEAQNTLRKLVYAMEKLISMGRLWNLTEEDVSERVGLHICSKTKKAVCRTFDVRDPKSSARPADWKYQSGVSDSWPVLKCSVDLDLYFPLSETSSENLENSVKIGLQKWAKQMESSVCLINGKHSDSDAELLTGLRKNAKGHHPNFRVQIMLPMQRSSAAAEACGGSLTLAGVLQCRAYLHSHKLKARQAAEAIKRDIMNTLSSRTEMFFEDLLINEGDGGKGIQPLPQRVFAPLPGTSLSLCDYMFPDEGAAEVGERFKEMLDFDIPEEQIDMTQEVITGKFLWHHIFLYYYYDTLLYFSRYLMLGHDVVEVLHLDFGRWPVVSGTLPSLNLPRTTNELACTHPFLSRAVIALHFTLLVTTRF</sequence>
<accession>A0A3B3T8W8</accession>
<dbReference type="AlphaFoldDB" id="A0A3B3T8W8"/>
<dbReference type="InterPro" id="IPR029454">
    <property type="entry name" value="ODR-4-like"/>
</dbReference>
<dbReference type="GeneTree" id="ENSGT00390000012568"/>
<dbReference type="PANTHER" id="PTHR33966">
    <property type="entry name" value="PROTEIN ODR-4 HOMOLOG"/>
    <property type="match status" value="1"/>
</dbReference>
<keyword evidence="6" id="KW-1133">Transmembrane helix</keyword>
<dbReference type="PANTHER" id="PTHR33966:SF1">
    <property type="entry name" value="PROTEIN ODR-4 HOMOLOG"/>
    <property type="match status" value="1"/>
</dbReference>
<dbReference type="Proteomes" id="UP000261540">
    <property type="component" value="Unplaced"/>
</dbReference>
<evidence type="ECO:0000256" key="4">
    <source>
        <dbReference type="ARBA" id="ARBA00020550"/>
    </source>
</evidence>
<dbReference type="Ensembl" id="ENSPKIT00000020241.1">
    <property type="protein sequence ID" value="ENSPKIP00000039239.1"/>
    <property type="gene ID" value="ENSPKIG00000016551.1"/>
</dbReference>
<evidence type="ECO:0000313" key="8">
    <source>
        <dbReference type="Ensembl" id="ENSPKIP00000039239.1"/>
    </source>
</evidence>
<keyword evidence="5" id="KW-0812">Transmembrane</keyword>
<comment type="similarity">
    <text evidence="3">Belongs to the ODR-4 family.</text>
</comment>
<reference evidence="8" key="1">
    <citation type="submission" date="2025-08" db="UniProtKB">
        <authorList>
            <consortium name="Ensembl"/>
        </authorList>
    </citation>
    <scope>IDENTIFICATION</scope>
</reference>
<evidence type="ECO:0000256" key="3">
    <source>
        <dbReference type="ARBA" id="ARBA00010131"/>
    </source>
</evidence>
<evidence type="ECO:0000256" key="5">
    <source>
        <dbReference type="ARBA" id="ARBA00022692"/>
    </source>
</evidence>
<dbReference type="Pfam" id="PF14778">
    <property type="entry name" value="ODR4-like"/>
    <property type="match status" value="1"/>
</dbReference>
<protein>
    <recommendedName>
        <fullName evidence="4">Protein odr-4 homolog</fullName>
    </recommendedName>
</protein>
<dbReference type="GO" id="GO:0016020">
    <property type="term" value="C:membrane"/>
    <property type="evidence" value="ECO:0007669"/>
    <property type="project" value="UniProtKB-SubCell"/>
</dbReference>
<organism evidence="8 9">
    <name type="scientific">Paramormyrops kingsleyae</name>
    <dbReference type="NCBI Taxonomy" id="1676925"/>
    <lineage>
        <taxon>Eukaryota</taxon>
        <taxon>Metazoa</taxon>
        <taxon>Chordata</taxon>
        <taxon>Craniata</taxon>
        <taxon>Vertebrata</taxon>
        <taxon>Euteleostomi</taxon>
        <taxon>Actinopterygii</taxon>
        <taxon>Neopterygii</taxon>
        <taxon>Teleostei</taxon>
        <taxon>Osteoglossocephala</taxon>
        <taxon>Osteoglossomorpha</taxon>
        <taxon>Osteoglossiformes</taxon>
        <taxon>Mormyridae</taxon>
        <taxon>Paramormyrops</taxon>
    </lineage>
</organism>
<keyword evidence="7" id="KW-0472">Membrane</keyword>
<dbReference type="GO" id="GO:0008104">
    <property type="term" value="P:intracellular protein localization"/>
    <property type="evidence" value="ECO:0007669"/>
    <property type="project" value="TreeGrafter"/>
</dbReference>
<proteinExistence type="inferred from homology"/>